<dbReference type="Gene3D" id="3.10.10.10">
    <property type="entry name" value="HIV Type 1 Reverse Transcriptase, subunit A, domain 1"/>
    <property type="match status" value="1"/>
</dbReference>
<reference evidence="3" key="2">
    <citation type="submission" date="2025-08" db="UniProtKB">
        <authorList>
            <consortium name="RefSeq"/>
        </authorList>
    </citation>
    <scope>IDENTIFICATION</scope>
    <source>
        <tissue evidence="3">Whole plant</tissue>
    </source>
</reference>
<evidence type="ECO:0000313" key="2">
    <source>
        <dbReference type="Proteomes" id="UP000515211"/>
    </source>
</evidence>
<feature type="region of interest" description="Disordered" evidence="1">
    <location>
        <begin position="57"/>
        <end position="148"/>
    </location>
</feature>
<evidence type="ECO:0000256" key="1">
    <source>
        <dbReference type="SAM" id="MobiDB-lite"/>
    </source>
</evidence>
<dbReference type="GeneID" id="107470130"/>
<feature type="compositionally biased region" description="Polar residues" evidence="1">
    <location>
        <begin position="86"/>
        <end position="131"/>
    </location>
</feature>
<gene>
    <name evidence="3" type="primary">LOC107470130</name>
</gene>
<reference evidence="2" key="1">
    <citation type="journal article" date="2016" name="Nat. Genet.">
        <title>The genome sequences of Arachis duranensis and Arachis ipaensis, the diploid ancestors of cultivated peanut.</title>
        <authorList>
            <person name="Bertioli D.J."/>
            <person name="Cannon S.B."/>
            <person name="Froenicke L."/>
            <person name="Huang G."/>
            <person name="Farmer A.D."/>
            <person name="Cannon E.K."/>
            <person name="Liu X."/>
            <person name="Gao D."/>
            <person name="Clevenger J."/>
            <person name="Dash S."/>
            <person name="Ren L."/>
            <person name="Moretzsohn M.C."/>
            <person name="Shirasawa K."/>
            <person name="Huang W."/>
            <person name="Vidigal B."/>
            <person name="Abernathy B."/>
            <person name="Chu Y."/>
            <person name="Niederhuth C.E."/>
            <person name="Umale P."/>
            <person name="Araujo A.C."/>
            <person name="Kozik A."/>
            <person name="Kim K.D."/>
            <person name="Burow M.D."/>
            <person name="Varshney R.K."/>
            <person name="Wang X."/>
            <person name="Zhang X."/>
            <person name="Barkley N."/>
            <person name="Guimaraes P.M."/>
            <person name="Isobe S."/>
            <person name="Guo B."/>
            <person name="Liao B."/>
            <person name="Stalker H.T."/>
            <person name="Schmitz R.J."/>
            <person name="Scheffler B.E."/>
            <person name="Leal-Bertioli S.C."/>
            <person name="Xun X."/>
            <person name="Jackson S.A."/>
            <person name="Michelmore R."/>
            <person name="Ozias-Akins P."/>
        </authorList>
    </citation>
    <scope>NUCLEOTIDE SEQUENCE [LARGE SCALE GENOMIC DNA]</scope>
    <source>
        <strain evidence="2">cv. V14167</strain>
    </source>
</reference>
<dbReference type="Gene3D" id="2.40.70.10">
    <property type="entry name" value="Acid Proteases"/>
    <property type="match status" value="1"/>
</dbReference>
<dbReference type="PANTHER" id="PTHR33067">
    <property type="entry name" value="RNA-DIRECTED DNA POLYMERASE-RELATED"/>
    <property type="match status" value="1"/>
</dbReference>
<proteinExistence type="predicted"/>
<feature type="compositionally biased region" description="Basic and acidic residues" evidence="1">
    <location>
        <begin position="239"/>
        <end position="249"/>
    </location>
</feature>
<dbReference type="AlphaFoldDB" id="A0A6P4BS86"/>
<dbReference type="KEGG" id="adu:107470130"/>
<dbReference type="CDD" id="cd00303">
    <property type="entry name" value="retropepsin_like"/>
    <property type="match status" value="1"/>
</dbReference>
<dbReference type="InterPro" id="IPR043502">
    <property type="entry name" value="DNA/RNA_pol_sf"/>
</dbReference>
<dbReference type="PANTHER" id="PTHR33067:SF9">
    <property type="entry name" value="RNA-DIRECTED DNA POLYMERASE"/>
    <property type="match status" value="1"/>
</dbReference>
<feature type="region of interest" description="Disordered" evidence="1">
    <location>
        <begin position="228"/>
        <end position="249"/>
    </location>
</feature>
<dbReference type="Proteomes" id="UP000515211">
    <property type="component" value="Chromosome 10"/>
</dbReference>
<name>A0A6P4BS86_ARADU</name>
<organism evidence="2 3">
    <name type="scientific">Arachis duranensis</name>
    <name type="common">Wild peanut</name>
    <dbReference type="NCBI Taxonomy" id="130453"/>
    <lineage>
        <taxon>Eukaryota</taxon>
        <taxon>Viridiplantae</taxon>
        <taxon>Streptophyta</taxon>
        <taxon>Embryophyta</taxon>
        <taxon>Tracheophyta</taxon>
        <taxon>Spermatophyta</taxon>
        <taxon>Magnoliopsida</taxon>
        <taxon>eudicotyledons</taxon>
        <taxon>Gunneridae</taxon>
        <taxon>Pentapetalae</taxon>
        <taxon>rosids</taxon>
        <taxon>fabids</taxon>
        <taxon>Fabales</taxon>
        <taxon>Fabaceae</taxon>
        <taxon>Papilionoideae</taxon>
        <taxon>50 kb inversion clade</taxon>
        <taxon>dalbergioids sensu lato</taxon>
        <taxon>Dalbergieae</taxon>
        <taxon>Pterocarpus clade</taxon>
        <taxon>Arachis</taxon>
    </lineage>
</organism>
<protein>
    <submittedName>
        <fullName evidence="3">Uncharacterized protein LOC107470130</fullName>
    </submittedName>
</protein>
<dbReference type="RefSeq" id="XP_015944996.1">
    <property type="nucleotide sequence ID" value="XM_016089510.1"/>
</dbReference>
<dbReference type="OrthoDB" id="1424255at2759"/>
<accession>A0A6P4BS86</accession>
<dbReference type="SUPFAM" id="SSF56672">
    <property type="entry name" value="DNA/RNA polymerases"/>
    <property type="match status" value="1"/>
</dbReference>
<keyword evidence="2" id="KW-1185">Reference proteome</keyword>
<sequence length="691" mass="79162">MELNHVDALLAQNKMIAKQLADLTKQMEKNQVAAITTQPSTQEGVNTEEGGEWEQANYVGNSPRQNHDPYSKTYNPRWKNHPNFRWGNQQEQSQDQTRQNHNLNNHAVHQHSSQRSYQQPPNHTPQHPYQNQHDHPHSYNPNPPSYSEDRLSRIETLLEGLCKEVKDSKAFQEEVRSNMQNQDAAIKKLEAQIGYLFKQIPSQTNCRNINPNPREECQAITLRSGKKLKETSKIPSAKNSDKREIEQKEDQVIPHNTHREEEVLRSYPPKAPYPQQLKKKEDDSQFSRFLEIFKRLQINIPFAEAIEQMPLYAKFLKELMTKKRSWRNNETVVLIEECSAIIQHKLPQKLKDPGSFQIPCIIGKITVEKVLCDLGASINLMSSAMMKRMKIEEVKPTRMALQLADRSFKFPQGIVEDLLVKVGDFIFPVDFVVLDMEEEAKASFILGRPFLATTGAIIDVQKGELTLRLHDEKMIFNVFKAMSYPQDSLGECMRLDSVEAILQETLEEEEIEELIEEDESTLSEEVATAEVHDQGTLEGKNEEKEAPKLELKELPPTLKYAYLGENRSFPVIINSALNQEQEEELLQVLQKHKDAIGWTLADLKGISLALCMHKILLEDDSKPSIQPQRRLNPAIKEVVQKEVMKLWQAGVIYPISDSPWMSPVQVVPKKGGITVVPNERNELIPTRTVTG</sequence>
<evidence type="ECO:0000313" key="3">
    <source>
        <dbReference type="RefSeq" id="XP_015944996.1"/>
    </source>
</evidence>
<dbReference type="InterPro" id="IPR021109">
    <property type="entry name" value="Peptidase_aspartic_dom_sf"/>
</dbReference>